<dbReference type="InterPro" id="IPR036390">
    <property type="entry name" value="WH_DNA-bd_sf"/>
</dbReference>
<dbReference type="Proteomes" id="UP000776650">
    <property type="component" value="Unassembled WGS sequence"/>
</dbReference>
<dbReference type="AlphaFoldDB" id="A0A921F4A1"/>
<evidence type="ECO:0000313" key="3">
    <source>
        <dbReference type="EMBL" id="HJE91005.1"/>
    </source>
</evidence>
<accession>A0A921F4A1</accession>
<keyword evidence="1" id="KW-0238">DNA-binding</keyword>
<dbReference type="Pfam" id="PF02082">
    <property type="entry name" value="Rrf2"/>
    <property type="match status" value="1"/>
</dbReference>
<dbReference type="InterPro" id="IPR036388">
    <property type="entry name" value="WH-like_DNA-bd_sf"/>
</dbReference>
<dbReference type="GO" id="GO:0003677">
    <property type="term" value="F:DNA binding"/>
    <property type="evidence" value="ECO:0007669"/>
    <property type="project" value="UniProtKB-KW"/>
</dbReference>
<reference evidence="3" key="1">
    <citation type="journal article" date="2021" name="PeerJ">
        <title>Extensive microbial diversity within the chicken gut microbiome revealed by metagenomics and culture.</title>
        <authorList>
            <person name="Gilroy R."/>
            <person name="Ravi A."/>
            <person name="Getino M."/>
            <person name="Pursley I."/>
            <person name="Horton D.L."/>
            <person name="Alikhan N.F."/>
            <person name="Baker D."/>
            <person name="Gharbi K."/>
            <person name="Hall N."/>
            <person name="Watson M."/>
            <person name="Adriaenssens E.M."/>
            <person name="Foster-Nyarko E."/>
            <person name="Jarju S."/>
            <person name="Secka A."/>
            <person name="Antonio M."/>
            <person name="Oren A."/>
            <person name="Chaudhuri R.R."/>
            <person name="La Ragione R."/>
            <person name="Hildebrand F."/>
            <person name="Pallen M.J."/>
        </authorList>
    </citation>
    <scope>NUCLEOTIDE SEQUENCE</scope>
    <source>
        <strain evidence="3">ChiGjej1B1-18357</strain>
    </source>
</reference>
<evidence type="ECO:0000313" key="4">
    <source>
        <dbReference type="Proteomes" id="UP000776650"/>
    </source>
</evidence>
<proteinExistence type="predicted"/>
<dbReference type="PROSITE" id="PS51197">
    <property type="entry name" value="HTH_RRF2_2"/>
    <property type="match status" value="1"/>
</dbReference>
<dbReference type="InterPro" id="IPR000944">
    <property type="entry name" value="Tscrpt_reg_Rrf2"/>
</dbReference>
<dbReference type="RefSeq" id="WP_303912661.1">
    <property type="nucleotide sequence ID" value="NZ_DYXM01000154.1"/>
</dbReference>
<sequence length="149" mass="15278">MQLTTTSLLALRALVLLARSRRSEMRATAASLAVDLGTSSSQVTKVLSTFVDEGLIHAHRGRGGGLEISEAGLSATADTVVARAEGGRPRGAQGDGSAALSIGRLPEALEVAQKAYLDALSEYTIAALAATPPEDLGVRGVPTIGSQLR</sequence>
<dbReference type="SUPFAM" id="SSF46785">
    <property type="entry name" value="Winged helix' DNA-binding domain"/>
    <property type="match status" value="1"/>
</dbReference>
<organism evidence="3 4">
    <name type="scientific">Dietzia timorensis</name>
    <dbReference type="NCBI Taxonomy" id="499555"/>
    <lineage>
        <taxon>Bacteria</taxon>
        <taxon>Bacillati</taxon>
        <taxon>Actinomycetota</taxon>
        <taxon>Actinomycetes</taxon>
        <taxon>Mycobacteriales</taxon>
        <taxon>Dietziaceae</taxon>
        <taxon>Dietzia</taxon>
    </lineage>
</organism>
<name>A0A921F4A1_9ACTN</name>
<dbReference type="PANTHER" id="PTHR33221">
    <property type="entry name" value="WINGED HELIX-TURN-HELIX TRANSCRIPTIONAL REGULATOR, RRF2 FAMILY"/>
    <property type="match status" value="1"/>
</dbReference>
<protein>
    <submittedName>
        <fullName evidence="3">Rrf2 family transcriptional regulator</fullName>
    </submittedName>
</protein>
<comment type="cofactor">
    <cofactor evidence="2">
        <name>[2Fe-2S] cluster</name>
        <dbReference type="ChEBI" id="CHEBI:190135"/>
    </cofactor>
</comment>
<evidence type="ECO:0000256" key="1">
    <source>
        <dbReference type="ARBA" id="ARBA00023125"/>
    </source>
</evidence>
<gene>
    <name evidence="3" type="ORF">K8V11_08365</name>
</gene>
<dbReference type="Gene3D" id="1.10.10.10">
    <property type="entry name" value="Winged helix-like DNA-binding domain superfamily/Winged helix DNA-binding domain"/>
    <property type="match status" value="1"/>
</dbReference>
<dbReference type="GO" id="GO:0005829">
    <property type="term" value="C:cytosol"/>
    <property type="evidence" value="ECO:0007669"/>
    <property type="project" value="TreeGrafter"/>
</dbReference>
<dbReference type="GO" id="GO:0003700">
    <property type="term" value="F:DNA-binding transcription factor activity"/>
    <property type="evidence" value="ECO:0007669"/>
    <property type="project" value="TreeGrafter"/>
</dbReference>
<comment type="caution">
    <text evidence="3">The sequence shown here is derived from an EMBL/GenBank/DDBJ whole genome shotgun (WGS) entry which is preliminary data.</text>
</comment>
<evidence type="ECO:0000256" key="2">
    <source>
        <dbReference type="ARBA" id="ARBA00034078"/>
    </source>
</evidence>
<reference evidence="3" key="2">
    <citation type="submission" date="2021-09" db="EMBL/GenBank/DDBJ databases">
        <authorList>
            <person name="Gilroy R."/>
        </authorList>
    </citation>
    <scope>NUCLEOTIDE SEQUENCE</scope>
    <source>
        <strain evidence="3">ChiGjej1B1-18357</strain>
    </source>
</reference>
<dbReference type="PANTHER" id="PTHR33221:SF4">
    <property type="entry name" value="HTH-TYPE TRANSCRIPTIONAL REPRESSOR NSRR"/>
    <property type="match status" value="1"/>
</dbReference>
<dbReference type="EMBL" id="DYXM01000154">
    <property type="protein sequence ID" value="HJE91005.1"/>
    <property type="molecule type" value="Genomic_DNA"/>
</dbReference>